<sequence length="172" mass="19339">MFTKPRTNSTNERLNVALTRAKKLLVVINVRFVSATKTGTYRYLSSFLKDAVNKGDVLEWVGRETVERPSDSTKRQKTATASRATPPPQKMATDSRPAQPHDELSGLTLRMKDLQLEKASMAAEQEALTETWKDMNAMLERVNAQQDSLKVRWAQLEDDEAALQAAMDRASK</sequence>
<evidence type="ECO:0000256" key="1">
    <source>
        <dbReference type="SAM" id="MobiDB-lite"/>
    </source>
</evidence>
<protein>
    <recommendedName>
        <fullName evidence="4">DNA2/NAM7 helicase-like C-terminal domain-containing protein</fullName>
    </recommendedName>
</protein>
<reference evidence="2" key="1">
    <citation type="submission" date="2022-11" db="EMBL/GenBank/DDBJ databases">
        <authorList>
            <person name="Petersen C."/>
        </authorList>
    </citation>
    <scope>NUCLEOTIDE SEQUENCE</scope>
    <source>
        <strain evidence="2">IBT 16849</strain>
    </source>
</reference>
<dbReference type="AlphaFoldDB" id="A0A9W9MDW4"/>
<accession>A0A9W9MDW4</accession>
<gene>
    <name evidence="2" type="ORF">N7472_004760</name>
</gene>
<organism evidence="2 3">
    <name type="scientific">Penicillium cf. griseofulvum</name>
    <dbReference type="NCBI Taxonomy" id="2972120"/>
    <lineage>
        <taxon>Eukaryota</taxon>
        <taxon>Fungi</taxon>
        <taxon>Dikarya</taxon>
        <taxon>Ascomycota</taxon>
        <taxon>Pezizomycotina</taxon>
        <taxon>Eurotiomycetes</taxon>
        <taxon>Eurotiomycetidae</taxon>
        <taxon>Eurotiales</taxon>
        <taxon>Aspergillaceae</taxon>
        <taxon>Penicillium</taxon>
    </lineage>
</organism>
<feature type="compositionally biased region" description="Basic and acidic residues" evidence="1">
    <location>
        <begin position="65"/>
        <end position="74"/>
    </location>
</feature>
<dbReference type="Proteomes" id="UP001150879">
    <property type="component" value="Unassembled WGS sequence"/>
</dbReference>
<evidence type="ECO:0000313" key="3">
    <source>
        <dbReference type="Proteomes" id="UP001150879"/>
    </source>
</evidence>
<evidence type="ECO:0008006" key="4">
    <source>
        <dbReference type="Google" id="ProtNLM"/>
    </source>
</evidence>
<name>A0A9W9MDW4_9EURO</name>
<evidence type="ECO:0000313" key="2">
    <source>
        <dbReference type="EMBL" id="KAJ5199556.1"/>
    </source>
</evidence>
<reference evidence="2" key="2">
    <citation type="journal article" date="2023" name="IMA Fungus">
        <title>Comparative genomic study of the Penicillium genus elucidates a diverse pangenome and 15 lateral gene transfer events.</title>
        <authorList>
            <person name="Petersen C."/>
            <person name="Sorensen T."/>
            <person name="Nielsen M.R."/>
            <person name="Sondergaard T.E."/>
            <person name="Sorensen J.L."/>
            <person name="Fitzpatrick D.A."/>
            <person name="Frisvad J.C."/>
            <person name="Nielsen K.L."/>
        </authorList>
    </citation>
    <scope>NUCLEOTIDE SEQUENCE</scope>
    <source>
        <strain evidence="2">IBT 16849</strain>
    </source>
</reference>
<feature type="region of interest" description="Disordered" evidence="1">
    <location>
        <begin position="65"/>
        <end position="105"/>
    </location>
</feature>
<comment type="caution">
    <text evidence="2">The sequence shown here is derived from an EMBL/GenBank/DDBJ whole genome shotgun (WGS) entry which is preliminary data.</text>
</comment>
<dbReference type="EMBL" id="JAPQKP010000003">
    <property type="protein sequence ID" value="KAJ5199556.1"/>
    <property type="molecule type" value="Genomic_DNA"/>
</dbReference>
<proteinExistence type="predicted"/>
<keyword evidence="3" id="KW-1185">Reference proteome</keyword>